<dbReference type="InterPro" id="IPR051321">
    <property type="entry name" value="PHA/PHB_synthase"/>
</dbReference>
<keyword evidence="3" id="KW-1185">Reference proteome</keyword>
<dbReference type="GO" id="GO:0016787">
    <property type="term" value="F:hydrolase activity"/>
    <property type="evidence" value="ECO:0007669"/>
    <property type="project" value="UniProtKB-KW"/>
</dbReference>
<name>A0A7V7UVP6_9BACI</name>
<dbReference type="InterPro" id="IPR000073">
    <property type="entry name" value="AB_hydrolase_1"/>
</dbReference>
<organism evidence="2 3">
    <name type="scientific">Bacillus mesophilum</name>
    <dbReference type="NCBI Taxonomy" id="1071718"/>
    <lineage>
        <taxon>Bacteria</taxon>
        <taxon>Bacillati</taxon>
        <taxon>Bacillota</taxon>
        <taxon>Bacilli</taxon>
        <taxon>Bacillales</taxon>
        <taxon>Bacillaceae</taxon>
        <taxon>Bacillus</taxon>
    </lineage>
</organism>
<accession>A0A7V7UVP6</accession>
<sequence length="348" mass="38937">MASELDKLINSRLKNVFNTVNSPAPEVGLTPRQAVWKKNKATLWYYPALQKKYDTPLYFIYSLINQPFILDLGPGYSLIQFLNEKGYDIYLLDFGIPTYADKGLTMDDYILRYIKKGVQRALVHSGASHISIIGFCMGGTFASIYAAIADEPIQNLVLAVAPIDFSHFPIFDEWQNGLRNGEIDFDAILDTVGVVPPDFMKIGLRVVASPVYISPYLSLLRKGHDEEYALKWKRFNFWADSHIPFSGAALKQMIQTLGIENGLINETLLIDGEPVKLSNINANLLAVGSNVDRLVPKEQVQPVMDLVSSKDKTFYALKGGHATLASNREVQEFLSSWLSVRSNPIRLG</sequence>
<reference evidence="2 3" key="1">
    <citation type="journal article" date="2014" name="Arch. Microbiol.">
        <title>Bacillus mesophilum sp. nov., strain IITR-54T, a novel 4-chlorobiphenyl dechlorinating bacterium.</title>
        <authorList>
            <person name="Manickam N."/>
            <person name="Singh N.K."/>
            <person name="Bajaj A."/>
            <person name="Kumar R.M."/>
            <person name="Kaur G."/>
            <person name="Kaur N."/>
            <person name="Bala M."/>
            <person name="Kumar A."/>
            <person name="Mayilraj S."/>
        </authorList>
    </citation>
    <scope>NUCLEOTIDE SEQUENCE [LARGE SCALE GENOMIC DNA]</scope>
    <source>
        <strain evidence="2 3">IITR-54</strain>
    </source>
</reference>
<dbReference type="PROSITE" id="PS50206">
    <property type="entry name" value="RHODANESE_3"/>
    <property type="match status" value="1"/>
</dbReference>
<dbReference type="SUPFAM" id="SSF53474">
    <property type="entry name" value="alpha/beta-Hydrolases"/>
    <property type="match status" value="1"/>
</dbReference>
<dbReference type="PANTHER" id="PTHR36837:SF2">
    <property type="entry name" value="POLY(3-HYDROXYALKANOATE) POLYMERASE SUBUNIT PHAC"/>
    <property type="match status" value="1"/>
</dbReference>
<evidence type="ECO:0000313" key="2">
    <source>
        <dbReference type="EMBL" id="KAB2332961.1"/>
    </source>
</evidence>
<dbReference type="AlphaFoldDB" id="A0A7V7UVP6"/>
<gene>
    <name evidence="2" type="ORF">F7732_12845</name>
</gene>
<dbReference type="Gene3D" id="3.40.50.1820">
    <property type="entry name" value="alpha/beta hydrolase"/>
    <property type="match status" value="1"/>
</dbReference>
<dbReference type="RefSeq" id="WP_151574420.1">
    <property type="nucleotide sequence ID" value="NZ_WBOT01000003.1"/>
</dbReference>
<evidence type="ECO:0000313" key="3">
    <source>
        <dbReference type="Proteomes" id="UP000441354"/>
    </source>
</evidence>
<protein>
    <submittedName>
        <fullName evidence="2">Alpha/beta fold hydrolase</fullName>
    </submittedName>
</protein>
<comment type="caution">
    <text evidence="2">The sequence shown here is derived from an EMBL/GenBank/DDBJ whole genome shotgun (WGS) entry which is preliminary data.</text>
</comment>
<dbReference type="EMBL" id="WBOT01000003">
    <property type="protein sequence ID" value="KAB2332961.1"/>
    <property type="molecule type" value="Genomic_DNA"/>
</dbReference>
<proteinExistence type="predicted"/>
<dbReference type="InterPro" id="IPR001763">
    <property type="entry name" value="Rhodanese-like_dom"/>
</dbReference>
<dbReference type="PANTHER" id="PTHR36837">
    <property type="entry name" value="POLY(3-HYDROXYALKANOATE) POLYMERASE SUBUNIT PHAC"/>
    <property type="match status" value="1"/>
</dbReference>
<keyword evidence="2" id="KW-0378">Hydrolase</keyword>
<dbReference type="OrthoDB" id="9767934at2"/>
<feature type="domain" description="Rhodanese" evidence="1">
    <location>
        <begin position="80"/>
        <end position="108"/>
    </location>
</feature>
<dbReference type="InterPro" id="IPR029058">
    <property type="entry name" value="AB_hydrolase_fold"/>
</dbReference>
<evidence type="ECO:0000259" key="1">
    <source>
        <dbReference type="PROSITE" id="PS50206"/>
    </source>
</evidence>
<dbReference type="Proteomes" id="UP000441354">
    <property type="component" value="Unassembled WGS sequence"/>
</dbReference>
<dbReference type="Pfam" id="PF00561">
    <property type="entry name" value="Abhydrolase_1"/>
    <property type="match status" value="1"/>
</dbReference>